<keyword evidence="3" id="KW-1185">Reference proteome</keyword>
<dbReference type="RefSeq" id="WP_131890949.1">
    <property type="nucleotide sequence ID" value="NZ_SMKU01000028.1"/>
</dbReference>
<evidence type="ECO:0000313" key="3">
    <source>
        <dbReference type="Proteomes" id="UP000294513"/>
    </source>
</evidence>
<dbReference type="Proteomes" id="UP000294513">
    <property type="component" value="Unassembled WGS sequence"/>
</dbReference>
<dbReference type="Gene3D" id="3.90.1200.10">
    <property type="match status" value="1"/>
</dbReference>
<keyword evidence="2" id="KW-0808">Transferase</keyword>
<dbReference type="OrthoDB" id="9797603at2"/>
<evidence type="ECO:0000259" key="1">
    <source>
        <dbReference type="Pfam" id="PF01636"/>
    </source>
</evidence>
<dbReference type="InterPro" id="IPR002575">
    <property type="entry name" value="Aminoglycoside_PTrfase"/>
</dbReference>
<comment type="caution">
    <text evidence="2">The sequence shown here is derived from an EMBL/GenBank/DDBJ whole genome shotgun (WGS) entry which is preliminary data.</text>
</comment>
<dbReference type="Pfam" id="PF01636">
    <property type="entry name" value="APH"/>
    <property type="match status" value="1"/>
</dbReference>
<gene>
    <name evidence="2" type="ORF">E1298_08930</name>
</gene>
<proteinExistence type="predicted"/>
<accession>A0A4V2YYL8</accession>
<protein>
    <submittedName>
        <fullName evidence="2">Aminoglycoside phosphotransferase family protein</fullName>
    </submittedName>
</protein>
<evidence type="ECO:0000313" key="2">
    <source>
        <dbReference type="EMBL" id="TDD93647.1"/>
    </source>
</evidence>
<dbReference type="Gene3D" id="3.30.200.20">
    <property type="entry name" value="Phosphorylase Kinase, domain 1"/>
    <property type="match status" value="1"/>
</dbReference>
<sequence>MDVLPIEEGGDHHAWWVGAGHVLRMARDQDGSVRQLREIALRDALRPFLAVPVPESVATGEWAPGLTYSVDGRLLGVSAEERAVSPGGEADLAGLLTGLRSFPVAKAAALGVPASPPRDLGVLRVSAAEAAGRLDDGRAPPADPPAATTATADVPVSLVHNDLKGEHLLVGGSGRVTGVLDWTDAVLGDPAEDIAGLAISIGARAAVRVAALAGYGPGLCARALRLCRCDTVILLAARLHGEDDSPLPLLRAQRDRAWEPTPLDAP</sequence>
<organism evidence="2 3">
    <name type="scientific">Actinomadura rubrisoli</name>
    <dbReference type="NCBI Taxonomy" id="2530368"/>
    <lineage>
        <taxon>Bacteria</taxon>
        <taxon>Bacillati</taxon>
        <taxon>Actinomycetota</taxon>
        <taxon>Actinomycetes</taxon>
        <taxon>Streptosporangiales</taxon>
        <taxon>Thermomonosporaceae</taxon>
        <taxon>Actinomadura</taxon>
    </lineage>
</organism>
<feature type="domain" description="Aminoglycoside phosphotransferase" evidence="1">
    <location>
        <begin position="3"/>
        <end position="218"/>
    </location>
</feature>
<dbReference type="GO" id="GO:0016740">
    <property type="term" value="F:transferase activity"/>
    <property type="evidence" value="ECO:0007669"/>
    <property type="project" value="UniProtKB-KW"/>
</dbReference>
<dbReference type="AlphaFoldDB" id="A0A4V2YYL8"/>
<dbReference type="EMBL" id="SMKU01000028">
    <property type="protein sequence ID" value="TDD93647.1"/>
    <property type="molecule type" value="Genomic_DNA"/>
</dbReference>
<dbReference type="SUPFAM" id="SSF56112">
    <property type="entry name" value="Protein kinase-like (PK-like)"/>
    <property type="match status" value="1"/>
</dbReference>
<reference evidence="2 3" key="1">
    <citation type="submission" date="2019-03" db="EMBL/GenBank/DDBJ databases">
        <title>Draft genome sequences of novel Actinobacteria.</title>
        <authorList>
            <person name="Sahin N."/>
            <person name="Ay H."/>
            <person name="Saygin H."/>
        </authorList>
    </citation>
    <scope>NUCLEOTIDE SEQUENCE [LARGE SCALE GENOMIC DNA]</scope>
    <source>
        <strain evidence="2 3">H3C3</strain>
    </source>
</reference>
<name>A0A4V2YYL8_9ACTN</name>
<dbReference type="InterPro" id="IPR011009">
    <property type="entry name" value="Kinase-like_dom_sf"/>
</dbReference>